<evidence type="ECO:0008006" key="3">
    <source>
        <dbReference type="Google" id="ProtNLM"/>
    </source>
</evidence>
<evidence type="ECO:0000313" key="1">
    <source>
        <dbReference type="EMBL" id="RXF73495.1"/>
    </source>
</evidence>
<sequence>MSISSSERDAARAALGLIISGVEQTLSGLNVLKGLLDPPPEVGEDAIDPKSPKNKYEVGGLEKLTEQGVEVCYRLFDAGKSRYAVASAMGISFGAATHRYHAWQKAGGVDRKKMAL</sequence>
<protein>
    <recommendedName>
        <fullName evidence="3">Helix-turn-helix domain-containing protein</fullName>
    </recommendedName>
</protein>
<evidence type="ECO:0000313" key="2">
    <source>
        <dbReference type="Proteomes" id="UP000289708"/>
    </source>
</evidence>
<name>A0A4Q0MJ80_9HYPH</name>
<reference evidence="1 2" key="1">
    <citation type="submission" date="2018-12" db="EMBL/GenBank/DDBJ databases">
        <title>bacterium Hansschlegelia zhihuaiae S113.</title>
        <authorList>
            <person name="He J."/>
        </authorList>
    </citation>
    <scope>NUCLEOTIDE SEQUENCE [LARGE SCALE GENOMIC DNA]</scope>
    <source>
        <strain evidence="1 2">S 113</strain>
    </source>
</reference>
<dbReference type="Proteomes" id="UP000289708">
    <property type="component" value="Unassembled WGS sequence"/>
</dbReference>
<gene>
    <name evidence="1" type="ORF">EK403_09870</name>
</gene>
<accession>A0A4Q0MJ80</accession>
<dbReference type="OrthoDB" id="7551047at2"/>
<dbReference type="EMBL" id="RYFI01000008">
    <property type="protein sequence ID" value="RXF73495.1"/>
    <property type="molecule type" value="Genomic_DNA"/>
</dbReference>
<dbReference type="RefSeq" id="WP_128777326.1">
    <property type="nucleotide sequence ID" value="NZ_RYFI01000008.1"/>
</dbReference>
<proteinExistence type="predicted"/>
<organism evidence="1 2">
    <name type="scientific">Hansschlegelia zhihuaiae</name>
    <dbReference type="NCBI Taxonomy" id="405005"/>
    <lineage>
        <taxon>Bacteria</taxon>
        <taxon>Pseudomonadati</taxon>
        <taxon>Pseudomonadota</taxon>
        <taxon>Alphaproteobacteria</taxon>
        <taxon>Hyphomicrobiales</taxon>
        <taxon>Methylopilaceae</taxon>
        <taxon>Hansschlegelia</taxon>
    </lineage>
</organism>
<keyword evidence="2" id="KW-1185">Reference proteome</keyword>
<dbReference type="AlphaFoldDB" id="A0A4Q0MJ80"/>
<comment type="caution">
    <text evidence="1">The sequence shown here is derived from an EMBL/GenBank/DDBJ whole genome shotgun (WGS) entry which is preliminary data.</text>
</comment>